<reference evidence="2 3" key="1">
    <citation type="submission" date="2018-08" db="EMBL/GenBank/DDBJ databases">
        <title>A genome reference for cultivated species of the human gut microbiota.</title>
        <authorList>
            <person name="Zou Y."/>
            <person name="Xue W."/>
            <person name="Luo G."/>
        </authorList>
    </citation>
    <scope>NUCLEOTIDE SEQUENCE [LARGE SCALE GENOMIC DNA]</scope>
    <source>
        <strain evidence="2 3">AM25-1</strain>
    </source>
</reference>
<feature type="transmembrane region" description="Helical" evidence="1">
    <location>
        <begin position="91"/>
        <end position="111"/>
    </location>
</feature>
<evidence type="ECO:0000256" key="1">
    <source>
        <dbReference type="SAM" id="Phobius"/>
    </source>
</evidence>
<keyword evidence="1" id="KW-0812">Transmembrane</keyword>
<evidence type="ECO:0000313" key="2">
    <source>
        <dbReference type="EMBL" id="RHF70335.1"/>
    </source>
</evidence>
<feature type="transmembrane region" description="Helical" evidence="1">
    <location>
        <begin position="36"/>
        <end position="58"/>
    </location>
</feature>
<comment type="caution">
    <text evidence="2">The sequence shown here is derived from an EMBL/GenBank/DDBJ whole genome shotgun (WGS) entry which is preliminary data.</text>
</comment>
<feature type="transmembrane region" description="Helical" evidence="1">
    <location>
        <begin position="7"/>
        <end position="24"/>
    </location>
</feature>
<feature type="transmembrane region" description="Helical" evidence="1">
    <location>
        <begin position="243"/>
        <end position="262"/>
    </location>
</feature>
<dbReference type="InterPro" id="IPR049458">
    <property type="entry name" value="EpsG-like"/>
</dbReference>
<feature type="transmembrane region" description="Helical" evidence="1">
    <location>
        <begin position="158"/>
        <end position="182"/>
    </location>
</feature>
<dbReference type="Proteomes" id="UP000284676">
    <property type="component" value="Unassembled WGS sequence"/>
</dbReference>
<feature type="transmembrane region" description="Helical" evidence="1">
    <location>
        <begin position="319"/>
        <end position="338"/>
    </location>
</feature>
<protein>
    <submittedName>
        <fullName evidence="2">EpsG family protein</fullName>
    </submittedName>
</protein>
<feature type="transmembrane region" description="Helical" evidence="1">
    <location>
        <begin position="269"/>
        <end position="285"/>
    </location>
</feature>
<feature type="transmembrane region" description="Helical" evidence="1">
    <location>
        <begin position="194"/>
        <end position="219"/>
    </location>
</feature>
<feature type="transmembrane region" description="Helical" evidence="1">
    <location>
        <begin position="291"/>
        <end position="307"/>
    </location>
</feature>
<gene>
    <name evidence="2" type="ORF">DW663_10900</name>
</gene>
<feature type="transmembrane region" description="Helical" evidence="1">
    <location>
        <begin position="118"/>
        <end position="146"/>
    </location>
</feature>
<dbReference type="RefSeq" id="WP_118234627.1">
    <property type="nucleotide sequence ID" value="NZ_QRHL01000027.1"/>
</dbReference>
<accession>A0A414PP70</accession>
<organism evidence="2 3">
    <name type="scientific">Fusobacterium mortiferum</name>
    <dbReference type="NCBI Taxonomy" id="850"/>
    <lineage>
        <taxon>Bacteria</taxon>
        <taxon>Fusobacteriati</taxon>
        <taxon>Fusobacteriota</taxon>
        <taxon>Fusobacteriia</taxon>
        <taxon>Fusobacteriales</taxon>
        <taxon>Fusobacteriaceae</taxon>
        <taxon>Fusobacterium</taxon>
    </lineage>
</organism>
<dbReference type="EMBL" id="QRHL01000027">
    <property type="protein sequence ID" value="RHF70335.1"/>
    <property type="molecule type" value="Genomic_DNA"/>
</dbReference>
<dbReference type="AlphaFoldDB" id="A0A414PP70"/>
<keyword evidence="1" id="KW-0472">Membrane</keyword>
<name>A0A414PP70_FUSMR</name>
<evidence type="ECO:0000313" key="3">
    <source>
        <dbReference type="Proteomes" id="UP000284676"/>
    </source>
</evidence>
<dbReference type="Pfam" id="PF14897">
    <property type="entry name" value="EpsG"/>
    <property type="match status" value="1"/>
</dbReference>
<keyword evidence="1" id="KW-1133">Transmembrane helix</keyword>
<proteinExistence type="predicted"/>
<sequence length="385" mass="47105">MYYVIDYTVYFIFILCFFSKSIQVKKYINNKILKNILFGVIVFIYGGAYQFGTDWYGYINYFNNLSSRNLEIGYKYLNIIFKKFEMSYQELQLFLVIVILFEIFIVLNNFFKKQDFFLALFFILNPLIYMLVNIYRQGIAICTMWIAFYYFDIDKKKFFFLSMIAIFFHKSAIIGFLIFLLLKKIRIRVTRKLIICYIIYLIILIIFKLEIFKMIFYIIENIKILNLGKIFILYGVQIFKNKGVSFLFIIKALEFLIVLLFIYKKKIKYKYISYVITYIFLYLILMLQGNLLRIIWVFQIFYIYILIKMFKYINLNKKLVILFYLLVFYNFSIIPHGISKKKYVYYNYYLVDKTKINNYKYIKEMWEVSKEENKELLEDNYDSKK</sequence>